<organism evidence="1 2">
    <name type="scientific">Deinococcus hopiensis KR-140</name>
    <dbReference type="NCBI Taxonomy" id="695939"/>
    <lineage>
        <taxon>Bacteria</taxon>
        <taxon>Thermotogati</taxon>
        <taxon>Deinococcota</taxon>
        <taxon>Deinococci</taxon>
        <taxon>Deinococcales</taxon>
        <taxon>Deinococcaceae</taxon>
        <taxon>Deinococcus</taxon>
    </lineage>
</organism>
<gene>
    <name evidence="1" type="ORF">SAMN00790413_05187</name>
</gene>
<evidence type="ECO:0000313" key="1">
    <source>
        <dbReference type="EMBL" id="SMB84553.1"/>
    </source>
</evidence>
<evidence type="ECO:0000313" key="2">
    <source>
        <dbReference type="Proteomes" id="UP000192582"/>
    </source>
</evidence>
<keyword evidence="2" id="KW-1185">Reference proteome</keyword>
<protein>
    <submittedName>
        <fullName evidence="1">Uncharacterized protein</fullName>
    </submittedName>
</protein>
<dbReference type="AlphaFoldDB" id="A0A1W1UU21"/>
<dbReference type="Proteomes" id="UP000192582">
    <property type="component" value="Unassembled WGS sequence"/>
</dbReference>
<reference evidence="1 2" key="1">
    <citation type="submission" date="2017-04" db="EMBL/GenBank/DDBJ databases">
        <authorList>
            <person name="Afonso C.L."/>
            <person name="Miller P.J."/>
            <person name="Scott M.A."/>
            <person name="Spackman E."/>
            <person name="Goraichik I."/>
            <person name="Dimitrov K.M."/>
            <person name="Suarez D.L."/>
            <person name="Swayne D.E."/>
        </authorList>
    </citation>
    <scope>NUCLEOTIDE SEQUENCE [LARGE SCALE GENOMIC DNA]</scope>
    <source>
        <strain evidence="1 2">KR-140</strain>
    </source>
</reference>
<proteinExistence type="predicted"/>
<dbReference type="RefSeq" id="WP_084046931.1">
    <property type="nucleotide sequence ID" value="NZ_FWWU01000007.1"/>
</dbReference>
<dbReference type="EMBL" id="FWWU01000007">
    <property type="protein sequence ID" value="SMB84553.1"/>
    <property type="molecule type" value="Genomic_DNA"/>
</dbReference>
<sequence length="72" mass="7410">MKQLELMGVTLAGWKAGGMVHLAAAAEGEDAEMRASLLTALLELKGMTVEVAPCRATDGSLILVNVNAEVAA</sequence>
<name>A0A1W1UU21_9DEIO</name>
<accession>A0A1W1UU21</accession>